<reference evidence="2 3" key="1">
    <citation type="submission" date="2021-03" db="EMBL/GenBank/DDBJ databases">
        <authorList>
            <person name="So Y."/>
        </authorList>
    </citation>
    <scope>NUCLEOTIDE SEQUENCE [LARGE SCALE GENOMIC DNA]</scope>
    <source>
        <strain evidence="2 3">SSH11</strain>
    </source>
</reference>
<feature type="domain" description="ATPase AAA-type core" evidence="1">
    <location>
        <begin position="218"/>
        <end position="338"/>
    </location>
</feature>
<evidence type="ECO:0000313" key="2">
    <source>
        <dbReference type="EMBL" id="MBP0446228.1"/>
    </source>
</evidence>
<evidence type="ECO:0000313" key="3">
    <source>
        <dbReference type="Proteomes" id="UP000681594"/>
    </source>
</evidence>
<name>A0ABS4AI70_9PROT</name>
<keyword evidence="3" id="KW-1185">Reference proteome</keyword>
<dbReference type="InterPro" id="IPR003959">
    <property type="entry name" value="ATPase_AAA_core"/>
</dbReference>
<dbReference type="InterPro" id="IPR051396">
    <property type="entry name" value="Bact_Antivir_Def_Nuclease"/>
</dbReference>
<evidence type="ECO:0000259" key="1">
    <source>
        <dbReference type="Pfam" id="PF13304"/>
    </source>
</evidence>
<dbReference type="RefSeq" id="WP_209380499.1">
    <property type="nucleotide sequence ID" value="NZ_JAGIZB010000015.1"/>
</dbReference>
<gene>
    <name evidence="2" type="ORF">J8J14_15750</name>
</gene>
<dbReference type="Gene3D" id="3.40.50.300">
    <property type="entry name" value="P-loop containing nucleotide triphosphate hydrolases"/>
    <property type="match status" value="2"/>
</dbReference>
<dbReference type="Proteomes" id="UP000681594">
    <property type="component" value="Unassembled WGS sequence"/>
</dbReference>
<organism evidence="2 3">
    <name type="scientific">Pararoseomonas baculiformis</name>
    <dbReference type="NCBI Taxonomy" id="2820812"/>
    <lineage>
        <taxon>Bacteria</taxon>
        <taxon>Pseudomonadati</taxon>
        <taxon>Pseudomonadota</taxon>
        <taxon>Alphaproteobacteria</taxon>
        <taxon>Acetobacterales</taxon>
        <taxon>Acetobacteraceae</taxon>
        <taxon>Pararoseomonas</taxon>
    </lineage>
</organism>
<dbReference type="Pfam" id="PF13304">
    <property type="entry name" value="AAA_21"/>
    <property type="match status" value="1"/>
</dbReference>
<accession>A0ABS4AI70</accession>
<protein>
    <submittedName>
        <fullName evidence="2">AAA family ATPase</fullName>
    </submittedName>
</protein>
<dbReference type="SUPFAM" id="SSF52540">
    <property type="entry name" value="P-loop containing nucleoside triphosphate hydrolases"/>
    <property type="match status" value="1"/>
</dbReference>
<dbReference type="EMBL" id="JAGIZB010000015">
    <property type="protein sequence ID" value="MBP0446228.1"/>
    <property type="molecule type" value="Genomic_DNA"/>
</dbReference>
<dbReference type="PANTHER" id="PTHR43581:SF4">
    <property type="entry name" value="ATP_GTP PHOSPHATASE"/>
    <property type="match status" value="1"/>
</dbReference>
<dbReference type="InterPro" id="IPR027417">
    <property type="entry name" value="P-loop_NTPase"/>
</dbReference>
<proteinExistence type="predicted"/>
<comment type="caution">
    <text evidence="2">The sequence shown here is derived from an EMBL/GenBank/DDBJ whole genome shotgun (WGS) entry which is preliminary data.</text>
</comment>
<sequence>MRLLKAKVKGYQSFEDSGEIFFQDRTNLIVGQNNAGKSALLRSLTSHFSDDRHRTPERWEAFRLPLPEVNLTLSVNGAEIRSAILQSNSPQVIPIAQDQLFDGVGFVQNFLQMKSLEITLRRAAGQQFTSSYPTHGLFYHAPESPQYGVTLYPQNGDVIIQMNDKSGDTLAGLIGHAWEQDMFHFTAERMTIGESSYGYATRLLPNAGNLPNVLHTLYTERWNVFQRLVGHVKDVFSTVGNLSVRIRPENNNIEVRVWPTEDMERVELSFPLNSSGTGVSQVVAILAAIMTRESATIIIDEVNSFLHPAAVKALLRILQTNYSNHQYIISTHSPEVISYSNTTTVHLVKRRGYSSSVELLNLSEVGNFQDVAQHLGVSMSDVFAADRVIWVEGPTEEICFLYLYRELVGPLPRGLIISSVAATGDFNSNKRDPAIVFDVYNRLASATAPLVASVIFSFDTEKLTEIEKNEMRRASRNRLHFLPRRHLECYLLNAEAIADFINTKLRQTAETVNPAQVQEILVRLASARPFLIREWSGDLRDTEWLARVDGANLIKAACSEISSNRAPFAKNKDSLHLLRYIVKNSPEFVSSLRDYVSDLVETASKSDNEQVGTAPAT</sequence>
<dbReference type="PANTHER" id="PTHR43581">
    <property type="entry name" value="ATP/GTP PHOSPHATASE"/>
    <property type="match status" value="1"/>
</dbReference>